<comment type="caution">
    <text evidence="2">The sequence shown here is derived from an EMBL/GenBank/DDBJ whole genome shotgun (WGS) entry which is preliminary data.</text>
</comment>
<keyword evidence="3" id="KW-1185">Reference proteome</keyword>
<feature type="region of interest" description="Disordered" evidence="1">
    <location>
        <begin position="204"/>
        <end position="230"/>
    </location>
</feature>
<evidence type="ECO:0008006" key="4">
    <source>
        <dbReference type="Google" id="ProtNLM"/>
    </source>
</evidence>
<reference evidence="2 3" key="1">
    <citation type="submission" date="2023-09" db="EMBL/GenBank/DDBJ databases">
        <authorList>
            <person name="Rey-Velasco X."/>
        </authorList>
    </citation>
    <scope>NUCLEOTIDE SEQUENCE [LARGE SCALE GENOMIC DNA]</scope>
    <source>
        <strain evidence="2 3">P007</strain>
    </source>
</reference>
<evidence type="ECO:0000256" key="1">
    <source>
        <dbReference type="SAM" id="MobiDB-lite"/>
    </source>
</evidence>
<protein>
    <recommendedName>
        <fullName evidence="4">Adhesin domain-containing protein</fullName>
    </recommendedName>
</protein>
<dbReference type="Proteomes" id="UP001250662">
    <property type="component" value="Unassembled WGS sequence"/>
</dbReference>
<gene>
    <name evidence="2" type="ORF">RM520_14235</name>
</gene>
<dbReference type="RefSeq" id="WP_311388448.1">
    <property type="nucleotide sequence ID" value="NZ_JAVRHU010000005.1"/>
</dbReference>
<sequence length="485" mass="56250">MNQQILFKTLALTLLSTTGLFAQKESKTFKETFNVADDAVVEINTTHTDIEFETWDKNQVEITAMVELEGASDEEAAEYFENTPFKMMGNSKEIEVSTSGRNSFPNRFFDSAVEFEFDAESFIEPFFLDIEIPELAEIGEWPEMAVIPPLPSMNFKQFDYDAYQKDGDKYMKEWTKQFRKEFDEDYKEKLEDWGKRYEKQAKERSERLEQRIKERTKEMEKRAAELEKRSAERAKLMEERREKMEERREKMEEESEKRSLFFSRDTDDEPSIFYFSSDGEGKKYKVKKTIKIKMPKSTRLKMNVKHGEVKLARTTNNINASLRYASLLASTIDGKQTDIRASYSPVIVQKWNYGQLKADYAEHVSLKQVGDLRLNATSSNVVIEQLNDRAIVVNDLGELVINSVSNNFSDIDVSVQNGEFRCEMPSGPVSLYLNGTKSKIVYPLDFKMNRTNNFETVIHKGYKTNNNSGKLITVNSKYSEVVLEN</sequence>
<name>A0ABU3BKV9_9FLAO</name>
<evidence type="ECO:0000313" key="2">
    <source>
        <dbReference type="EMBL" id="MDT0622784.1"/>
    </source>
</evidence>
<evidence type="ECO:0000313" key="3">
    <source>
        <dbReference type="Proteomes" id="UP001250662"/>
    </source>
</evidence>
<organism evidence="2 3">
    <name type="scientific">Croceitalea vernalis</name>
    <dbReference type="NCBI Taxonomy" id="3075599"/>
    <lineage>
        <taxon>Bacteria</taxon>
        <taxon>Pseudomonadati</taxon>
        <taxon>Bacteroidota</taxon>
        <taxon>Flavobacteriia</taxon>
        <taxon>Flavobacteriales</taxon>
        <taxon>Flavobacteriaceae</taxon>
        <taxon>Croceitalea</taxon>
    </lineage>
</organism>
<accession>A0ABU3BKV9</accession>
<proteinExistence type="predicted"/>
<dbReference type="EMBL" id="JAVRHU010000005">
    <property type="protein sequence ID" value="MDT0622784.1"/>
    <property type="molecule type" value="Genomic_DNA"/>
</dbReference>